<dbReference type="Proteomes" id="UP000478052">
    <property type="component" value="Unassembled WGS sequence"/>
</dbReference>
<evidence type="ECO:0000313" key="2">
    <source>
        <dbReference type="EMBL" id="KAF0756430.1"/>
    </source>
</evidence>
<dbReference type="GO" id="GO:0005634">
    <property type="term" value="C:nucleus"/>
    <property type="evidence" value="ECO:0007669"/>
    <property type="project" value="UniProtKB-SubCell"/>
</dbReference>
<dbReference type="EMBL" id="VUJU01003858">
    <property type="protein sequence ID" value="KAF0756430.1"/>
    <property type="molecule type" value="Genomic_DNA"/>
</dbReference>
<gene>
    <name evidence="2" type="ORF">FWK35_00018803</name>
</gene>
<dbReference type="AlphaFoldDB" id="A0A6G0YI58"/>
<accession>A0A6G0YI58</accession>
<proteinExistence type="predicted"/>
<dbReference type="SUPFAM" id="SSF46689">
    <property type="entry name" value="Homeodomain-like"/>
    <property type="match status" value="2"/>
</dbReference>
<dbReference type="InterPro" id="IPR009057">
    <property type="entry name" value="Homeodomain-like_sf"/>
</dbReference>
<dbReference type="Gene3D" id="1.10.10.60">
    <property type="entry name" value="Homeodomain-like"/>
    <property type="match status" value="2"/>
</dbReference>
<sequence>MNRNLKTSTIGEKLKVIETVKSVRKKNIAEEFRIGPASTLSTIIKNRKEVDLSFPTDWKRKRKSDFSDIEECVVKWFKQCRDANVSIERLIFFLKKAGHFAKLLGYEQFKASCLENYK</sequence>
<evidence type="ECO:0000256" key="1">
    <source>
        <dbReference type="ARBA" id="ARBA00004123"/>
    </source>
</evidence>
<comment type="subcellular location">
    <subcellularLocation>
        <location evidence="1">Nucleus</location>
    </subcellularLocation>
</comment>
<comment type="caution">
    <text evidence="2">The sequence shown here is derived from an EMBL/GenBank/DDBJ whole genome shotgun (WGS) entry which is preliminary data.</text>
</comment>
<reference evidence="2 3" key="1">
    <citation type="submission" date="2019-08" db="EMBL/GenBank/DDBJ databases">
        <title>Whole genome of Aphis craccivora.</title>
        <authorList>
            <person name="Voronova N.V."/>
            <person name="Shulinski R.S."/>
            <person name="Bandarenka Y.V."/>
            <person name="Zhorov D.G."/>
            <person name="Warner D."/>
        </authorList>
    </citation>
    <scope>NUCLEOTIDE SEQUENCE [LARGE SCALE GENOMIC DNA]</scope>
    <source>
        <strain evidence="2">180601</strain>
        <tissue evidence="2">Whole Body</tissue>
    </source>
</reference>
<keyword evidence="3" id="KW-1185">Reference proteome</keyword>
<name>A0A6G0YI58_APHCR</name>
<evidence type="ECO:0000313" key="3">
    <source>
        <dbReference type="Proteomes" id="UP000478052"/>
    </source>
</evidence>
<organism evidence="2 3">
    <name type="scientific">Aphis craccivora</name>
    <name type="common">Cowpea aphid</name>
    <dbReference type="NCBI Taxonomy" id="307492"/>
    <lineage>
        <taxon>Eukaryota</taxon>
        <taxon>Metazoa</taxon>
        <taxon>Ecdysozoa</taxon>
        <taxon>Arthropoda</taxon>
        <taxon>Hexapoda</taxon>
        <taxon>Insecta</taxon>
        <taxon>Pterygota</taxon>
        <taxon>Neoptera</taxon>
        <taxon>Paraneoptera</taxon>
        <taxon>Hemiptera</taxon>
        <taxon>Sternorrhyncha</taxon>
        <taxon>Aphidomorpha</taxon>
        <taxon>Aphidoidea</taxon>
        <taxon>Aphididae</taxon>
        <taxon>Aphidini</taxon>
        <taxon>Aphis</taxon>
        <taxon>Aphis</taxon>
    </lineage>
</organism>
<protein>
    <submittedName>
        <fullName evidence="2">Tigger transposable element-derived protein 6-like</fullName>
    </submittedName>
</protein>
<dbReference type="OrthoDB" id="6601468at2759"/>